<dbReference type="Proteomes" id="UP000187209">
    <property type="component" value="Unassembled WGS sequence"/>
</dbReference>
<proteinExistence type="predicted"/>
<gene>
    <name evidence="2" type="ORF">SteCoe_33667</name>
</gene>
<keyword evidence="3" id="KW-1185">Reference proteome</keyword>
<dbReference type="AlphaFoldDB" id="A0A1R2AW77"/>
<protein>
    <recommendedName>
        <fullName evidence="4">EF-hand domain-containing protein</fullName>
    </recommendedName>
</protein>
<organism evidence="2 3">
    <name type="scientific">Stentor coeruleus</name>
    <dbReference type="NCBI Taxonomy" id="5963"/>
    <lineage>
        <taxon>Eukaryota</taxon>
        <taxon>Sar</taxon>
        <taxon>Alveolata</taxon>
        <taxon>Ciliophora</taxon>
        <taxon>Postciliodesmatophora</taxon>
        <taxon>Heterotrichea</taxon>
        <taxon>Heterotrichida</taxon>
        <taxon>Stentoridae</taxon>
        <taxon>Stentor</taxon>
    </lineage>
</organism>
<evidence type="ECO:0000313" key="3">
    <source>
        <dbReference type="Proteomes" id="UP000187209"/>
    </source>
</evidence>
<evidence type="ECO:0000256" key="1">
    <source>
        <dbReference type="SAM" id="SignalP"/>
    </source>
</evidence>
<name>A0A1R2AW77_9CILI</name>
<accession>A0A1R2AW77</accession>
<feature type="chain" id="PRO_5012503573" description="EF-hand domain-containing protein" evidence="1">
    <location>
        <begin position="22"/>
        <end position="130"/>
    </location>
</feature>
<comment type="caution">
    <text evidence="2">The sequence shown here is derived from an EMBL/GenBank/DDBJ whole genome shotgun (WGS) entry which is preliminary data.</text>
</comment>
<reference evidence="2 3" key="1">
    <citation type="submission" date="2016-11" db="EMBL/GenBank/DDBJ databases">
        <title>The macronuclear genome of Stentor coeruleus: a giant cell with tiny introns.</title>
        <authorList>
            <person name="Slabodnick M."/>
            <person name="Ruby J.G."/>
            <person name="Reiff S.B."/>
            <person name="Swart E.C."/>
            <person name="Gosai S."/>
            <person name="Prabakaran S."/>
            <person name="Witkowska E."/>
            <person name="Larue G.E."/>
            <person name="Fisher S."/>
            <person name="Freeman R.M."/>
            <person name="Gunawardena J."/>
            <person name="Chu W."/>
            <person name="Stover N.A."/>
            <person name="Gregory B.D."/>
            <person name="Nowacki M."/>
            <person name="Derisi J."/>
            <person name="Roy S.W."/>
            <person name="Marshall W.F."/>
            <person name="Sood P."/>
        </authorList>
    </citation>
    <scope>NUCLEOTIDE SEQUENCE [LARGE SCALE GENOMIC DNA]</scope>
    <source>
        <strain evidence="2">WM001</strain>
    </source>
</reference>
<dbReference type="EMBL" id="MPUH01001282">
    <property type="protein sequence ID" value="OMJ68781.1"/>
    <property type="molecule type" value="Genomic_DNA"/>
</dbReference>
<feature type="signal peptide" evidence="1">
    <location>
        <begin position="1"/>
        <end position="21"/>
    </location>
</feature>
<evidence type="ECO:0000313" key="2">
    <source>
        <dbReference type="EMBL" id="OMJ68781.1"/>
    </source>
</evidence>
<evidence type="ECO:0008006" key="4">
    <source>
        <dbReference type="Google" id="ProtNLM"/>
    </source>
</evidence>
<sequence>MSKLILAFALMNLLILSYSQTDNVTFRLFEKEDKDLDGILTTFQFIKGLTSAFVNLGIDNDIQLINDFGWEFAGHKKTKGSISLLLIKEWIKTEELISSFNEWRHIIEEGENHHIAGHRHISRKNALKNH</sequence>
<keyword evidence="1" id="KW-0732">Signal</keyword>